<feature type="region of interest" description="Disordered" evidence="1">
    <location>
        <begin position="1"/>
        <end position="30"/>
    </location>
</feature>
<evidence type="ECO:0008006" key="4">
    <source>
        <dbReference type="Google" id="ProtNLM"/>
    </source>
</evidence>
<dbReference type="PANTHER" id="PTHR33223:SF8">
    <property type="entry name" value="OS04G0172440 PROTEIN"/>
    <property type="match status" value="1"/>
</dbReference>
<comment type="caution">
    <text evidence="2">The sequence shown here is derived from an EMBL/GenBank/DDBJ whole genome shotgun (WGS) entry which is preliminary data.</text>
</comment>
<dbReference type="PANTHER" id="PTHR33223">
    <property type="entry name" value="CCHC-TYPE DOMAIN-CONTAINING PROTEIN"/>
    <property type="match status" value="1"/>
</dbReference>
<accession>A0A371HSS8</accession>
<organism evidence="2 3">
    <name type="scientific">Mucuna pruriens</name>
    <name type="common">Velvet bean</name>
    <name type="synonym">Dolichos pruriens</name>
    <dbReference type="NCBI Taxonomy" id="157652"/>
    <lineage>
        <taxon>Eukaryota</taxon>
        <taxon>Viridiplantae</taxon>
        <taxon>Streptophyta</taxon>
        <taxon>Embryophyta</taxon>
        <taxon>Tracheophyta</taxon>
        <taxon>Spermatophyta</taxon>
        <taxon>Magnoliopsida</taxon>
        <taxon>eudicotyledons</taxon>
        <taxon>Gunneridae</taxon>
        <taxon>Pentapetalae</taxon>
        <taxon>rosids</taxon>
        <taxon>fabids</taxon>
        <taxon>Fabales</taxon>
        <taxon>Fabaceae</taxon>
        <taxon>Papilionoideae</taxon>
        <taxon>50 kb inversion clade</taxon>
        <taxon>NPAAA clade</taxon>
        <taxon>indigoferoid/millettioid clade</taxon>
        <taxon>Phaseoleae</taxon>
        <taxon>Mucuna</taxon>
    </lineage>
</organism>
<dbReference type="OrthoDB" id="1743010at2759"/>
<dbReference type="AlphaFoldDB" id="A0A371HSS8"/>
<dbReference type="EMBL" id="QJKJ01001820">
    <property type="protein sequence ID" value="RDY05744.1"/>
    <property type="molecule type" value="Genomic_DNA"/>
</dbReference>
<gene>
    <name evidence="2" type="ORF">CR513_10382</name>
</gene>
<protein>
    <recommendedName>
        <fullName evidence="4">Retrotransposon gag domain-containing protein</fullName>
    </recommendedName>
</protein>
<evidence type="ECO:0000313" key="2">
    <source>
        <dbReference type="EMBL" id="RDY05744.1"/>
    </source>
</evidence>
<sequence>MGRCSTPARESTQIQKKIHGPNTRRQGMPPLSLEKRLRTIEGGDKYGLEAVDLCLVLDVGLPTDFKTLEFDKYKGSSCPRVQLAMYCQKMATYIYDDKVLIHCFQDSLIGAALSWYVNLERKRIKTCRDLAEAFLKQYKYNEKEMVTMLIDTLPSSYYNMILRNVASNFADLMVVGERIELGIQQGKFAQTSNSTSFTKKPTLEKKKREANVVLIEPIFPQTKANTSSYSTRI</sequence>
<name>A0A371HSS8_MUCPR</name>
<feature type="non-terminal residue" evidence="2">
    <location>
        <position position="1"/>
    </location>
</feature>
<evidence type="ECO:0000256" key="1">
    <source>
        <dbReference type="SAM" id="MobiDB-lite"/>
    </source>
</evidence>
<keyword evidence="3" id="KW-1185">Reference proteome</keyword>
<evidence type="ECO:0000313" key="3">
    <source>
        <dbReference type="Proteomes" id="UP000257109"/>
    </source>
</evidence>
<proteinExistence type="predicted"/>
<dbReference type="Proteomes" id="UP000257109">
    <property type="component" value="Unassembled WGS sequence"/>
</dbReference>
<reference evidence="2" key="1">
    <citation type="submission" date="2018-05" db="EMBL/GenBank/DDBJ databases">
        <title>Draft genome of Mucuna pruriens seed.</title>
        <authorList>
            <person name="Nnadi N.E."/>
            <person name="Vos R."/>
            <person name="Hasami M.H."/>
            <person name="Devisetty U.K."/>
            <person name="Aguiy J.C."/>
        </authorList>
    </citation>
    <scope>NUCLEOTIDE SEQUENCE [LARGE SCALE GENOMIC DNA]</scope>
    <source>
        <strain evidence="2">JCA_2017</strain>
    </source>
</reference>